<evidence type="ECO:0000256" key="3">
    <source>
        <dbReference type="ARBA" id="ARBA00022692"/>
    </source>
</evidence>
<dbReference type="PANTHER" id="PTHR31204">
    <property type="entry name" value="SIGMA INTRACELLULAR RECEPTOR 2"/>
    <property type="match status" value="1"/>
</dbReference>
<evidence type="ECO:0000256" key="5">
    <source>
        <dbReference type="ARBA" id="ARBA00022989"/>
    </source>
</evidence>
<feature type="transmembrane region" description="Helical" evidence="8">
    <location>
        <begin position="109"/>
        <end position="131"/>
    </location>
</feature>
<feature type="non-terminal residue" evidence="10">
    <location>
        <position position="1"/>
    </location>
</feature>
<sequence>TLFIDFQAFCPPEYVPQVLVDLLNFYKNTYKDPLMGSTEPMYWFLSFIAVEILIQLPFFFVACYGLLKDSKYIRLPLVVYGAHVSTTVLPTIVEVMLNPVHALDNKERWALFGFYFPYFILPLIMLIDSYIRIHQFISLSQKTKTQ</sequence>
<dbReference type="InterPro" id="IPR051987">
    <property type="entry name" value="Sigma-2_receptor-like"/>
</dbReference>
<name>A0A367K2G7_RHIST</name>
<evidence type="ECO:0000313" key="10">
    <source>
        <dbReference type="EMBL" id="RCH96345.1"/>
    </source>
</evidence>
<proteinExistence type="inferred from homology"/>
<dbReference type="InterPro" id="IPR033118">
    <property type="entry name" value="EXPERA"/>
</dbReference>
<dbReference type="PANTHER" id="PTHR31204:SF1">
    <property type="entry name" value="SIGMA INTRACELLULAR RECEPTOR 2"/>
    <property type="match status" value="1"/>
</dbReference>
<evidence type="ECO:0000256" key="7">
    <source>
        <dbReference type="PROSITE-ProRule" id="PRU01087"/>
    </source>
</evidence>
<keyword evidence="4" id="KW-0256">Endoplasmic reticulum</keyword>
<dbReference type="InterPro" id="IPR016964">
    <property type="entry name" value="Sigma2_recept"/>
</dbReference>
<evidence type="ECO:0000259" key="9">
    <source>
        <dbReference type="PROSITE" id="PS51751"/>
    </source>
</evidence>
<feature type="transmembrane region" description="Helical" evidence="8">
    <location>
        <begin position="41"/>
        <end position="65"/>
    </location>
</feature>
<keyword evidence="11" id="KW-1185">Reference proteome</keyword>
<dbReference type="AlphaFoldDB" id="A0A367K2G7"/>
<comment type="similarity">
    <text evidence="2">Belongs to the TMEM97/sigma-2 receptor family.</text>
</comment>
<dbReference type="PROSITE" id="PS51751">
    <property type="entry name" value="EXPERA"/>
    <property type="match status" value="1"/>
</dbReference>
<keyword evidence="5 7" id="KW-1133">Transmembrane helix</keyword>
<evidence type="ECO:0000256" key="8">
    <source>
        <dbReference type="SAM" id="Phobius"/>
    </source>
</evidence>
<keyword evidence="3 7" id="KW-0812">Transmembrane</keyword>
<dbReference type="STRING" id="4846.A0A367K2G7"/>
<dbReference type="Proteomes" id="UP000253551">
    <property type="component" value="Unassembled WGS sequence"/>
</dbReference>
<dbReference type="OrthoDB" id="433124at2759"/>
<gene>
    <name evidence="10" type="primary">TMEM97</name>
    <name evidence="10" type="ORF">CU098_001059</name>
</gene>
<dbReference type="EMBL" id="PJQM01002319">
    <property type="protein sequence ID" value="RCH96345.1"/>
    <property type="molecule type" value="Genomic_DNA"/>
</dbReference>
<accession>A0A367K2G7</accession>
<reference evidence="10 11" key="1">
    <citation type="journal article" date="2018" name="G3 (Bethesda)">
        <title>Phylogenetic and Phylogenomic Definition of Rhizopus Species.</title>
        <authorList>
            <person name="Gryganskyi A.P."/>
            <person name="Golan J."/>
            <person name="Dolatabadi S."/>
            <person name="Mondo S."/>
            <person name="Robb S."/>
            <person name="Idnurm A."/>
            <person name="Muszewska A."/>
            <person name="Steczkiewicz K."/>
            <person name="Masonjones S."/>
            <person name="Liao H.L."/>
            <person name="Gajdeczka M.T."/>
            <person name="Anike F."/>
            <person name="Vuek A."/>
            <person name="Anishchenko I.M."/>
            <person name="Voigt K."/>
            <person name="de Hoog G.S."/>
            <person name="Smith M.E."/>
            <person name="Heitman J."/>
            <person name="Vilgalys R."/>
            <person name="Stajich J.E."/>
        </authorList>
    </citation>
    <scope>NUCLEOTIDE SEQUENCE [LARGE SCALE GENOMIC DNA]</scope>
    <source>
        <strain evidence="10 11">LSU 92-RS-03</strain>
    </source>
</reference>
<evidence type="ECO:0000313" key="11">
    <source>
        <dbReference type="Proteomes" id="UP000253551"/>
    </source>
</evidence>
<dbReference type="Pfam" id="PF05241">
    <property type="entry name" value="EBP"/>
    <property type="match status" value="1"/>
</dbReference>
<dbReference type="GO" id="GO:0005789">
    <property type="term" value="C:endoplasmic reticulum membrane"/>
    <property type="evidence" value="ECO:0007669"/>
    <property type="project" value="UniProtKB-SubCell"/>
</dbReference>
<comment type="subcellular location">
    <subcellularLocation>
        <location evidence="1">Endoplasmic reticulum membrane</location>
        <topology evidence="1">Multi-pass membrane protein</topology>
    </subcellularLocation>
</comment>
<comment type="caution">
    <text evidence="10">The sequence shown here is derived from an EMBL/GenBank/DDBJ whole genome shotgun (WGS) entry which is preliminary data.</text>
</comment>
<dbReference type="PIRSF" id="PIRSF031032">
    <property type="entry name" value="TMP_97_prd"/>
    <property type="match status" value="1"/>
</dbReference>
<keyword evidence="6 7" id="KW-0472">Membrane</keyword>
<evidence type="ECO:0000256" key="2">
    <source>
        <dbReference type="ARBA" id="ARBA00009096"/>
    </source>
</evidence>
<feature type="transmembrane region" description="Helical" evidence="8">
    <location>
        <begin position="77"/>
        <end position="97"/>
    </location>
</feature>
<evidence type="ECO:0000256" key="4">
    <source>
        <dbReference type="ARBA" id="ARBA00022824"/>
    </source>
</evidence>
<evidence type="ECO:0000256" key="6">
    <source>
        <dbReference type="ARBA" id="ARBA00023136"/>
    </source>
</evidence>
<protein>
    <submittedName>
        <fullName evidence="10">Transmembrane protein 97</fullName>
    </submittedName>
</protein>
<feature type="domain" description="EXPERA" evidence="9">
    <location>
        <begin position="1"/>
        <end position="126"/>
    </location>
</feature>
<evidence type="ECO:0000256" key="1">
    <source>
        <dbReference type="ARBA" id="ARBA00004477"/>
    </source>
</evidence>
<organism evidence="10 11">
    <name type="scientific">Rhizopus stolonifer</name>
    <name type="common">Rhizopus nigricans</name>
    <dbReference type="NCBI Taxonomy" id="4846"/>
    <lineage>
        <taxon>Eukaryota</taxon>
        <taxon>Fungi</taxon>
        <taxon>Fungi incertae sedis</taxon>
        <taxon>Mucoromycota</taxon>
        <taxon>Mucoromycotina</taxon>
        <taxon>Mucoromycetes</taxon>
        <taxon>Mucorales</taxon>
        <taxon>Mucorineae</taxon>
        <taxon>Rhizopodaceae</taxon>
        <taxon>Rhizopus</taxon>
    </lineage>
</organism>